<reference evidence="6 7" key="1">
    <citation type="submission" date="2024-07" db="EMBL/GenBank/DDBJ databases">
        <authorList>
            <person name="Thanompreechachai J."/>
            <person name="Duangmal K."/>
        </authorList>
    </citation>
    <scope>NUCLEOTIDE SEQUENCE [LARGE SCALE GENOMIC DNA]</scope>
    <source>
        <strain evidence="6 7">KCTC 19886</strain>
    </source>
</reference>
<sequence>MPRPPFRRLLVPSAALWWGLQLSFLNPALAFLLVGLFDATPTEVGVVLALYNASGFVASLVVPVWADRRGEYVLPMVASGVLTAALAVVLALVTALPPAVVALVVLGGPAGVGSSLLFAHLKNAGAGAEQVVRTRAVFSAAWIAGPPLATVLLGYGVHWLLAAVVVIAALNVVTTLQLRRGVAVGAPEAPAGPGVPWRGTALVAVAFVAVAAANSAAVSVMSLFVTQRLGLDVVWAGIVLGVSAGLEIPALLLLGRLTARFGDLPLVLSGCLAGTAYYLGVVFVAVGPVSLLALQALNAWFFAISAGVGLTMFQRIIPRPGLAVGVFGNVRKVGQVIAGPVIAVGSSTHLGYGGVFAVCAGLTTVALLVVLVSRRAVPELSARPA</sequence>
<keyword evidence="3" id="KW-1003">Cell membrane</keyword>
<evidence type="ECO:0000256" key="3">
    <source>
        <dbReference type="ARBA" id="ARBA00022475"/>
    </source>
</evidence>
<accession>A0ABV3P872</accession>
<dbReference type="PANTHER" id="PTHR23535">
    <property type="entry name" value="SUGAR EFFLUX TRANSPORTER A-RELATED"/>
    <property type="match status" value="1"/>
</dbReference>
<keyword evidence="2" id="KW-0813">Transport</keyword>
<keyword evidence="5" id="KW-0472">Membrane</keyword>
<dbReference type="Proteomes" id="UP001555826">
    <property type="component" value="Unassembled WGS sequence"/>
</dbReference>
<feature type="transmembrane region" description="Helical" evidence="5">
    <location>
        <begin position="266"/>
        <end position="286"/>
    </location>
</feature>
<keyword evidence="4" id="KW-0762">Sugar transport</keyword>
<dbReference type="SUPFAM" id="SSF103473">
    <property type="entry name" value="MFS general substrate transporter"/>
    <property type="match status" value="1"/>
</dbReference>
<dbReference type="Pfam" id="PF07690">
    <property type="entry name" value="MFS_1"/>
    <property type="match status" value="1"/>
</dbReference>
<evidence type="ECO:0000256" key="2">
    <source>
        <dbReference type="ARBA" id="ARBA00022448"/>
    </source>
</evidence>
<dbReference type="PANTHER" id="PTHR23535:SF2">
    <property type="entry name" value="SUGAR EFFLUX TRANSPORTER A-RELATED"/>
    <property type="match status" value="1"/>
</dbReference>
<proteinExistence type="predicted"/>
<keyword evidence="5" id="KW-0812">Transmembrane</keyword>
<organism evidence="6 7">
    <name type="scientific">Kineococcus endophyticus</name>
    <dbReference type="NCBI Taxonomy" id="1181883"/>
    <lineage>
        <taxon>Bacteria</taxon>
        <taxon>Bacillati</taxon>
        <taxon>Actinomycetota</taxon>
        <taxon>Actinomycetes</taxon>
        <taxon>Kineosporiales</taxon>
        <taxon>Kineosporiaceae</taxon>
        <taxon>Kineococcus</taxon>
    </lineage>
</organism>
<feature type="transmembrane region" description="Helical" evidence="5">
    <location>
        <begin position="46"/>
        <end position="65"/>
    </location>
</feature>
<evidence type="ECO:0000313" key="6">
    <source>
        <dbReference type="EMBL" id="MEW9265828.1"/>
    </source>
</evidence>
<feature type="transmembrane region" description="Helical" evidence="5">
    <location>
        <begin position="72"/>
        <end position="93"/>
    </location>
</feature>
<dbReference type="Gene3D" id="1.20.1250.20">
    <property type="entry name" value="MFS general substrate transporter like domains"/>
    <property type="match status" value="2"/>
</dbReference>
<evidence type="ECO:0000256" key="5">
    <source>
        <dbReference type="SAM" id="Phobius"/>
    </source>
</evidence>
<dbReference type="EMBL" id="JBFNQN010000009">
    <property type="protein sequence ID" value="MEW9265828.1"/>
    <property type="molecule type" value="Genomic_DNA"/>
</dbReference>
<dbReference type="RefSeq" id="WP_367638961.1">
    <property type="nucleotide sequence ID" value="NZ_JBFNQN010000009.1"/>
</dbReference>
<feature type="transmembrane region" description="Helical" evidence="5">
    <location>
        <begin position="350"/>
        <end position="373"/>
    </location>
</feature>
<feature type="transmembrane region" description="Helical" evidence="5">
    <location>
        <begin position="199"/>
        <end position="221"/>
    </location>
</feature>
<keyword evidence="5" id="KW-1133">Transmembrane helix</keyword>
<name>A0ABV3P872_9ACTN</name>
<gene>
    <name evidence="6" type="ORF">AB1207_13805</name>
</gene>
<dbReference type="InterPro" id="IPR036259">
    <property type="entry name" value="MFS_trans_sf"/>
</dbReference>
<evidence type="ECO:0000313" key="7">
    <source>
        <dbReference type="Proteomes" id="UP001555826"/>
    </source>
</evidence>
<evidence type="ECO:0000256" key="1">
    <source>
        <dbReference type="ARBA" id="ARBA00004651"/>
    </source>
</evidence>
<keyword evidence="7" id="KW-1185">Reference proteome</keyword>
<protein>
    <submittedName>
        <fullName evidence="6">MFS transporter</fullName>
    </submittedName>
</protein>
<feature type="transmembrane region" description="Helical" evidence="5">
    <location>
        <begin position="159"/>
        <end position="178"/>
    </location>
</feature>
<feature type="transmembrane region" description="Helical" evidence="5">
    <location>
        <begin position="99"/>
        <end position="119"/>
    </location>
</feature>
<evidence type="ECO:0000256" key="4">
    <source>
        <dbReference type="ARBA" id="ARBA00022597"/>
    </source>
</evidence>
<comment type="caution">
    <text evidence="6">The sequence shown here is derived from an EMBL/GenBank/DDBJ whole genome shotgun (WGS) entry which is preliminary data.</text>
</comment>
<feature type="transmembrane region" description="Helical" evidence="5">
    <location>
        <begin position="292"/>
        <end position="310"/>
    </location>
</feature>
<comment type="subcellular location">
    <subcellularLocation>
        <location evidence="1">Cell membrane</location>
        <topology evidence="1">Multi-pass membrane protein</topology>
    </subcellularLocation>
</comment>
<feature type="transmembrane region" description="Helical" evidence="5">
    <location>
        <begin position="233"/>
        <end position="254"/>
    </location>
</feature>
<dbReference type="InterPro" id="IPR011701">
    <property type="entry name" value="MFS"/>
</dbReference>